<evidence type="ECO:0000313" key="8">
    <source>
        <dbReference type="Proteomes" id="UP001165085"/>
    </source>
</evidence>
<gene>
    <name evidence="7" type="ORF">TrST_g634</name>
</gene>
<keyword evidence="4 5" id="KW-0472">Membrane</keyword>
<reference evidence="8" key="1">
    <citation type="journal article" date="2023" name="Commun. Biol.">
        <title>Genome analysis of Parmales, the sister group of diatoms, reveals the evolutionary specialization of diatoms from phago-mixotrophs to photoautotrophs.</title>
        <authorList>
            <person name="Ban H."/>
            <person name="Sato S."/>
            <person name="Yoshikawa S."/>
            <person name="Yamada K."/>
            <person name="Nakamura Y."/>
            <person name="Ichinomiya M."/>
            <person name="Sato N."/>
            <person name="Blanc-Mathieu R."/>
            <person name="Endo H."/>
            <person name="Kuwata A."/>
            <person name="Ogata H."/>
        </authorList>
    </citation>
    <scope>NUCLEOTIDE SEQUENCE [LARGE SCALE GENOMIC DNA]</scope>
    <source>
        <strain evidence="8">NIES 3701</strain>
    </source>
</reference>
<dbReference type="EMBL" id="BRXY01000247">
    <property type="protein sequence ID" value="GMH80607.1"/>
    <property type="molecule type" value="Genomic_DNA"/>
</dbReference>
<keyword evidence="3 5" id="KW-1133">Transmembrane helix</keyword>
<evidence type="ECO:0000256" key="2">
    <source>
        <dbReference type="ARBA" id="ARBA00022692"/>
    </source>
</evidence>
<feature type="domain" description="Fatty acid hydroxylase" evidence="6">
    <location>
        <begin position="152"/>
        <end position="290"/>
    </location>
</feature>
<organism evidence="7 8">
    <name type="scientific">Triparma strigata</name>
    <dbReference type="NCBI Taxonomy" id="1606541"/>
    <lineage>
        <taxon>Eukaryota</taxon>
        <taxon>Sar</taxon>
        <taxon>Stramenopiles</taxon>
        <taxon>Ochrophyta</taxon>
        <taxon>Bolidophyceae</taxon>
        <taxon>Parmales</taxon>
        <taxon>Triparmaceae</taxon>
        <taxon>Triparma</taxon>
    </lineage>
</organism>
<comment type="subcellular location">
    <subcellularLocation>
        <location evidence="1">Membrane</location>
    </subcellularLocation>
</comment>
<evidence type="ECO:0000256" key="1">
    <source>
        <dbReference type="ARBA" id="ARBA00004370"/>
    </source>
</evidence>
<evidence type="ECO:0000313" key="7">
    <source>
        <dbReference type="EMBL" id="GMH80607.1"/>
    </source>
</evidence>
<dbReference type="Pfam" id="PF04116">
    <property type="entry name" value="FA_hydroxylase"/>
    <property type="match status" value="1"/>
</dbReference>
<dbReference type="GO" id="GO:0005506">
    <property type="term" value="F:iron ion binding"/>
    <property type="evidence" value="ECO:0007669"/>
    <property type="project" value="InterPro"/>
</dbReference>
<evidence type="ECO:0000256" key="5">
    <source>
        <dbReference type="SAM" id="Phobius"/>
    </source>
</evidence>
<dbReference type="PANTHER" id="PTHR11863">
    <property type="entry name" value="STEROL DESATURASE"/>
    <property type="match status" value="1"/>
</dbReference>
<evidence type="ECO:0000256" key="4">
    <source>
        <dbReference type="ARBA" id="ARBA00023136"/>
    </source>
</evidence>
<accession>A0A9W7AYG9</accession>
<name>A0A9W7AYG9_9STRA</name>
<sequence>MGIGEFGSGVAMEVTAFTAVSATLYYLASLHEPSDTCSGVYNCVISMLNDEEYHLRCMISFPIAILIYLASAVTAATMFPRKVAVRGSRPPIASFHNWSADINVSLLGLLSGTPMIQLFHVCNDKYGDASGMRLYKDPFQYGLIWAVAQIPIYLLMWDLTFYILHRWVLHHPLFYKLLHSGHHAFRPPTGWSGIAVGPLDVIFEGILPYTIPLFFGIPFHEYTVNAVNALLTFHACVLHSSCHAEYGNLSGFLGWLMISPIGHNMHHQYGLKNACNFAPIFKIWDRWLGTLNETEPFWWKTDRKQSSEIESSKGK</sequence>
<protein>
    <recommendedName>
        <fullName evidence="6">Fatty acid hydroxylase domain-containing protein</fullName>
    </recommendedName>
</protein>
<comment type="caution">
    <text evidence="7">The sequence shown here is derived from an EMBL/GenBank/DDBJ whole genome shotgun (WGS) entry which is preliminary data.</text>
</comment>
<keyword evidence="8" id="KW-1185">Reference proteome</keyword>
<dbReference type="GO" id="GO:0016020">
    <property type="term" value="C:membrane"/>
    <property type="evidence" value="ECO:0007669"/>
    <property type="project" value="UniProtKB-SubCell"/>
</dbReference>
<feature type="transmembrane region" description="Helical" evidence="5">
    <location>
        <begin position="59"/>
        <end position="79"/>
    </location>
</feature>
<dbReference type="InterPro" id="IPR006694">
    <property type="entry name" value="Fatty_acid_hydroxylase"/>
</dbReference>
<dbReference type="AlphaFoldDB" id="A0A9W7AYG9"/>
<dbReference type="GO" id="GO:0008610">
    <property type="term" value="P:lipid biosynthetic process"/>
    <property type="evidence" value="ECO:0007669"/>
    <property type="project" value="InterPro"/>
</dbReference>
<keyword evidence="2 5" id="KW-0812">Transmembrane</keyword>
<dbReference type="InterPro" id="IPR050307">
    <property type="entry name" value="Sterol_Desaturase_Related"/>
</dbReference>
<feature type="transmembrane region" description="Helical" evidence="5">
    <location>
        <begin position="139"/>
        <end position="164"/>
    </location>
</feature>
<dbReference type="Proteomes" id="UP001165085">
    <property type="component" value="Unassembled WGS sequence"/>
</dbReference>
<dbReference type="OrthoDB" id="6354873at2759"/>
<evidence type="ECO:0000256" key="3">
    <source>
        <dbReference type="ARBA" id="ARBA00022989"/>
    </source>
</evidence>
<proteinExistence type="predicted"/>
<evidence type="ECO:0000259" key="6">
    <source>
        <dbReference type="Pfam" id="PF04116"/>
    </source>
</evidence>
<dbReference type="GO" id="GO:0016491">
    <property type="term" value="F:oxidoreductase activity"/>
    <property type="evidence" value="ECO:0007669"/>
    <property type="project" value="InterPro"/>
</dbReference>